<gene>
    <name evidence="4" type="ORF">I8J29_16120</name>
</gene>
<dbReference type="PANTHER" id="PTHR43308">
    <property type="entry name" value="OUTER MEMBRANE PROTEIN ALPHA-RELATED"/>
    <property type="match status" value="1"/>
</dbReference>
<feature type="domain" description="SLH" evidence="3">
    <location>
        <begin position="320"/>
        <end position="383"/>
    </location>
</feature>
<dbReference type="PANTHER" id="PTHR43308:SF5">
    <property type="entry name" value="S-LAYER PROTEIN _ PEPTIDOGLYCAN ENDO-BETA-N-ACETYLGLUCOSAMINIDASE"/>
    <property type="match status" value="1"/>
</dbReference>
<name>A0ABS3WBS4_9BACL</name>
<organism evidence="4 5">
    <name type="scientific">Paenibacillus artemisiicola</name>
    <dbReference type="NCBI Taxonomy" id="1172618"/>
    <lineage>
        <taxon>Bacteria</taxon>
        <taxon>Bacillati</taxon>
        <taxon>Bacillota</taxon>
        <taxon>Bacilli</taxon>
        <taxon>Bacillales</taxon>
        <taxon>Paenibacillaceae</taxon>
        <taxon>Paenibacillus</taxon>
    </lineage>
</organism>
<feature type="chain" id="PRO_5046307012" evidence="2">
    <location>
        <begin position="30"/>
        <end position="387"/>
    </location>
</feature>
<comment type="caution">
    <text evidence="4">The sequence shown here is derived from an EMBL/GenBank/DDBJ whole genome shotgun (WGS) entry which is preliminary data.</text>
</comment>
<accession>A0ABS3WBS4</accession>
<feature type="region of interest" description="Disordered" evidence="1">
    <location>
        <begin position="150"/>
        <end position="178"/>
    </location>
</feature>
<dbReference type="PROSITE" id="PS51272">
    <property type="entry name" value="SLH"/>
    <property type="match status" value="3"/>
</dbReference>
<dbReference type="Pfam" id="PF00395">
    <property type="entry name" value="SLH"/>
    <property type="match status" value="3"/>
</dbReference>
<evidence type="ECO:0000313" key="5">
    <source>
        <dbReference type="Proteomes" id="UP000670947"/>
    </source>
</evidence>
<dbReference type="InterPro" id="IPR051465">
    <property type="entry name" value="Cell_Envelope_Struct_Comp"/>
</dbReference>
<keyword evidence="2" id="KW-0732">Signal</keyword>
<sequence length="387" mass="41628">MNVLVKLRHVSLISLMVVLLGIRAFPAHAAVPVSVETAWNEITITISLTEKEKYAGVEMSVELSDGLMYLSHEMDPSFTGLYQYNGTRHLIGGMTTKGKNVFSGKLKVCEVKLRYTGNASETISITPALTRYDSAGKPVSTPKKVQTVKISRPGVESGSSVSSGSSTNTGSPIILNEDNPNLEVSIDADDLSTSSAAFTDIGGHWAESYIRSLADLNYVSGVGNGKFSPNAVLTRAQFVQMLYNAFGGGAQLGGSVTFKDAVPGQWYSNAIAWAKVNNIVGGYNDKQFGPNDPIMRQDITVITERLAKAYKIDLKPSKQSTAFADDRLIASYAKESVYAMQKASLIAGKGTNLFDPLGNATRAEAAKMLYVVLDKAGKIDPAYRMQP</sequence>
<protein>
    <submittedName>
        <fullName evidence="4">S-layer homology domain-containing protein</fullName>
    </submittedName>
</protein>
<reference evidence="4 5" key="1">
    <citation type="submission" date="2021-03" db="EMBL/GenBank/DDBJ databases">
        <title>Paenibacillus artemisicola MWE-103 whole genome sequence.</title>
        <authorList>
            <person name="Ham Y.J."/>
        </authorList>
    </citation>
    <scope>NUCLEOTIDE SEQUENCE [LARGE SCALE GENOMIC DNA]</scope>
    <source>
        <strain evidence="4 5">MWE-103</strain>
    </source>
</reference>
<dbReference type="RefSeq" id="WP_208848571.1">
    <property type="nucleotide sequence ID" value="NZ_JAGGDJ010000012.1"/>
</dbReference>
<evidence type="ECO:0000313" key="4">
    <source>
        <dbReference type="EMBL" id="MBO7745737.1"/>
    </source>
</evidence>
<evidence type="ECO:0000256" key="2">
    <source>
        <dbReference type="SAM" id="SignalP"/>
    </source>
</evidence>
<dbReference type="EMBL" id="JAGGDJ010000012">
    <property type="protein sequence ID" value="MBO7745737.1"/>
    <property type="molecule type" value="Genomic_DNA"/>
</dbReference>
<evidence type="ECO:0000256" key="1">
    <source>
        <dbReference type="SAM" id="MobiDB-lite"/>
    </source>
</evidence>
<dbReference type="InterPro" id="IPR001119">
    <property type="entry name" value="SLH_dom"/>
</dbReference>
<feature type="domain" description="SLH" evidence="3">
    <location>
        <begin position="257"/>
        <end position="317"/>
    </location>
</feature>
<feature type="compositionally biased region" description="Low complexity" evidence="1">
    <location>
        <begin position="154"/>
        <end position="171"/>
    </location>
</feature>
<feature type="signal peptide" evidence="2">
    <location>
        <begin position="1"/>
        <end position="29"/>
    </location>
</feature>
<evidence type="ECO:0000259" key="3">
    <source>
        <dbReference type="PROSITE" id="PS51272"/>
    </source>
</evidence>
<keyword evidence="5" id="KW-1185">Reference proteome</keyword>
<proteinExistence type="predicted"/>
<dbReference type="Proteomes" id="UP000670947">
    <property type="component" value="Unassembled WGS sequence"/>
</dbReference>
<feature type="domain" description="SLH" evidence="3">
    <location>
        <begin position="193"/>
        <end position="256"/>
    </location>
</feature>